<evidence type="ECO:0000313" key="2">
    <source>
        <dbReference type="EMBL" id="QIC65936.1"/>
    </source>
</evidence>
<feature type="transmembrane region" description="Helical" evidence="1">
    <location>
        <begin position="20"/>
        <end position="39"/>
    </location>
</feature>
<protein>
    <submittedName>
        <fullName evidence="2">Uncharacterized protein</fullName>
    </submittedName>
</protein>
<dbReference type="EMBL" id="CP044463">
    <property type="protein sequence ID" value="QIC65936.1"/>
    <property type="molecule type" value="Genomic_DNA"/>
</dbReference>
<dbReference type="RefSeq" id="WP_163170670.1">
    <property type="nucleotide sequence ID" value="NZ_CP044463.1"/>
</dbReference>
<evidence type="ECO:0000313" key="3">
    <source>
        <dbReference type="Proteomes" id="UP000503505"/>
    </source>
</evidence>
<dbReference type="Proteomes" id="UP000503505">
    <property type="component" value="Chromosome"/>
</dbReference>
<organism evidence="2 3">
    <name type="scientific">Acinetobacter schindleri</name>
    <dbReference type="NCBI Taxonomy" id="108981"/>
    <lineage>
        <taxon>Bacteria</taxon>
        <taxon>Pseudomonadati</taxon>
        <taxon>Pseudomonadota</taxon>
        <taxon>Gammaproteobacteria</taxon>
        <taxon>Moraxellales</taxon>
        <taxon>Moraxellaceae</taxon>
        <taxon>Acinetobacter</taxon>
    </lineage>
</organism>
<evidence type="ECO:0000256" key="1">
    <source>
        <dbReference type="SAM" id="Phobius"/>
    </source>
</evidence>
<keyword evidence="1" id="KW-0472">Membrane</keyword>
<reference evidence="2 3" key="1">
    <citation type="submission" date="2019-09" db="EMBL/GenBank/DDBJ databases">
        <title>Non-baumannii Acinetobacter spp. carrying blaNDM-1 isolated in China.</title>
        <authorList>
            <person name="Cui C."/>
            <person name="Chen C."/>
            <person name="Sun J."/>
            <person name="Liu Y."/>
        </authorList>
    </citation>
    <scope>NUCLEOTIDE SEQUENCE [LARGE SCALE GENOMIC DNA]</scope>
    <source>
        <strain evidence="2 3">HZE23-1</strain>
    </source>
</reference>
<feature type="transmembrane region" description="Helical" evidence="1">
    <location>
        <begin position="46"/>
        <end position="62"/>
    </location>
</feature>
<dbReference type="AlphaFoldDB" id="A0AAE7BV75"/>
<sequence>MGYLNSWTEDREGFAGLGIWYMVAEPFPIILLIFLILLIGKERILINKYKWIILLFIIFLFLN</sequence>
<keyword evidence="1" id="KW-1133">Transmembrane helix</keyword>
<proteinExistence type="predicted"/>
<name>A0AAE7BV75_9GAMM</name>
<accession>A0AAE7BV75</accession>
<gene>
    <name evidence="2" type="ORF">FSC10_00385</name>
</gene>
<keyword evidence="1" id="KW-0812">Transmembrane</keyword>